<gene>
    <name evidence="2" type="ORF">BK784_01235</name>
</gene>
<evidence type="ECO:0000313" key="2">
    <source>
        <dbReference type="EMBL" id="OUC03869.1"/>
    </source>
</evidence>
<protein>
    <recommendedName>
        <fullName evidence="1">Peptidase S74 domain-containing protein</fullName>
    </recommendedName>
</protein>
<dbReference type="Proteomes" id="UP000195160">
    <property type="component" value="Unassembled WGS sequence"/>
</dbReference>
<evidence type="ECO:0000259" key="1">
    <source>
        <dbReference type="PROSITE" id="PS51688"/>
    </source>
</evidence>
<dbReference type="InterPro" id="IPR030392">
    <property type="entry name" value="S74_ICA"/>
</dbReference>
<accession>A0A9X6RJ76</accession>
<name>A0A9X6RJ76_BACTV</name>
<dbReference type="PROSITE" id="PS51688">
    <property type="entry name" value="ICA"/>
    <property type="match status" value="1"/>
</dbReference>
<feature type="domain" description="Peptidase S74" evidence="1">
    <location>
        <begin position="550"/>
        <end position="700"/>
    </location>
</feature>
<dbReference type="Pfam" id="PF13884">
    <property type="entry name" value="Peptidase_S74"/>
    <property type="match status" value="1"/>
</dbReference>
<dbReference type="Gene3D" id="2.60.120.260">
    <property type="entry name" value="Galactose-binding domain-like"/>
    <property type="match status" value="1"/>
</dbReference>
<dbReference type="EMBL" id="MOOV01000013">
    <property type="protein sequence ID" value="OUC03869.1"/>
    <property type="molecule type" value="Genomic_DNA"/>
</dbReference>
<proteinExistence type="predicted"/>
<evidence type="ECO:0000313" key="3">
    <source>
        <dbReference type="Proteomes" id="UP000195160"/>
    </source>
</evidence>
<organism evidence="2 3">
    <name type="scientific">Bacillus thuringiensis subsp. medellin</name>
    <dbReference type="NCBI Taxonomy" id="79672"/>
    <lineage>
        <taxon>Bacteria</taxon>
        <taxon>Bacillati</taxon>
        <taxon>Bacillota</taxon>
        <taxon>Bacilli</taxon>
        <taxon>Bacillales</taxon>
        <taxon>Bacillaceae</taxon>
        <taxon>Bacillus</taxon>
        <taxon>Bacillus cereus group</taxon>
    </lineage>
</organism>
<comment type="caution">
    <text evidence="2">The sequence shown here is derived from an EMBL/GenBank/DDBJ whole genome shotgun (WGS) entry which is preliminary data.</text>
</comment>
<sequence length="712" mass="78301">MTDYIGKLGAENELRNSAFETKTIHPNTGIITGRTPSFDKWIRTAPSGTTVVAEAVRNREGYNSVKIEDLTATANRYTGIKQSIPASISSGDYVASVWVYTDDKTTINQGGQLYLQFYNGATAVAGQQGVDITASLVNGQWKLFTVKITAPAVPITTLQFELWVRQKGRIWVSQPMLQYGSNASAFMEHPQDYVNYDALVGEVAKKVATTDYNAKISTIESSITQANNKIDLRVLATDVYKKNESDGRYGSKAIVDTHESSITLLKNQIISKVEAGGIASAINQTPQSVLIQAGKINLDGAVTAKSIQSQRLVGATISTLEQNQIGGFIEMNAQHFALKHRLGLNTAPLTRGYFGFMPDTGKGQDYVRTSLVLGTDYNNKDRVSLSGAVFIEHMVPKSNLWADASARIGIAKSRNTDTSINTKSEIYFGPTGNLDILADEGPMLIRGKEAMTIATSGLFTGVASSGTWVLENGRGFFPYTNQTLKIVDKRVTTNNDNADTDIYLGNSFMIRSANDMNYYDYGLQIKKQNGSEWANLWAGKIRASTFENTSSRSIKTGIKDINVDALEIVMALEPKEYFFKADMEKLYEERQARVEAGEETPPITTDSIQKQYGFIAEDVPEALASKDRKSVPSYPLATMTVGAVQKIRKEQLADQEKIASLKAEIEAGKLEEVSIQTELNELKGVLISQEERIAKLEKLLLQQLINKKPEQP</sequence>
<reference evidence="2 3" key="1">
    <citation type="submission" date="2016-10" db="EMBL/GenBank/DDBJ databases">
        <title>Comparative genomics of Bacillus thuringiensis reveals a path to pathogens against multiple invertebrate hosts.</title>
        <authorList>
            <person name="Zheng J."/>
            <person name="Gao Q."/>
            <person name="Liu H."/>
            <person name="Peng D."/>
            <person name="Ruan L."/>
            <person name="Sun M."/>
        </authorList>
    </citation>
    <scope>NUCLEOTIDE SEQUENCE [LARGE SCALE GENOMIC DNA]</scope>
    <source>
        <strain evidence="2">T30001</strain>
    </source>
</reference>
<dbReference type="AlphaFoldDB" id="A0A9X6RJ76"/>